<organism evidence="3 4">
    <name type="scientific">Pseudomonas kairouanensis</name>
    <dbReference type="NCBI Taxonomy" id="2293832"/>
    <lineage>
        <taxon>Bacteria</taxon>
        <taxon>Pseudomonadati</taxon>
        <taxon>Pseudomonadota</taxon>
        <taxon>Gammaproteobacteria</taxon>
        <taxon>Pseudomonadales</taxon>
        <taxon>Pseudomonadaceae</taxon>
        <taxon>Pseudomonas</taxon>
    </lineage>
</organism>
<dbReference type="AlphaFoldDB" id="A0A4Z0AWZ1"/>
<dbReference type="OrthoDB" id="1099576at2"/>
<dbReference type="InterPro" id="IPR006860">
    <property type="entry name" value="FecR"/>
</dbReference>
<protein>
    <submittedName>
        <fullName evidence="3">DUF4880 domain-containing protein</fullName>
    </submittedName>
</protein>
<dbReference type="InterPro" id="IPR012373">
    <property type="entry name" value="Ferrdict_sens_TM"/>
</dbReference>
<name>A0A4Z0AWZ1_9PSED</name>
<sequence length="319" mass="34824">MLPGQVVSGLSPAVAQAIEWYARRGSGAFDGPAQSQFEQWLKADPSHQEAWHGLTRQLERTLVPLAQQQGSRQALNSVNHSRRRLLRGALAVGAVAVGTPLLSLRGGPLHERWGADLRTTTAERRRFNLEDGSALLLNARSAVDLNFSATQRTVQLLLGAVQAQVRSEPARPFVLQCPWGEAWLNGGRCVLSLQADTAQLWALEGELELRTPGSRLRLAAGQGLMFDGRAWQPIAKGYIDERAWAKGLLQVHDQTLGQVINHLRPYHTGLLQVSASAAALRISGVFNLDDSRQALAALADVLPLEVVSYLGLWTRIDHA</sequence>
<evidence type="ECO:0000313" key="4">
    <source>
        <dbReference type="Proteomes" id="UP000297391"/>
    </source>
</evidence>
<evidence type="ECO:0000259" key="2">
    <source>
        <dbReference type="Pfam" id="PF16220"/>
    </source>
</evidence>
<comment type="caution">
    <text evidence="3">The sequence shown here is derived from an EMBL/GenBank/DDBJ whole genome shotgun (WGS) entry which is preliminary data.</text>
</comment>
<dbReference type="Pfam" id="PF16220">
    <property type="entry name" value="DUF4880"/>
    <property type="match status" value="1"/>
</dbReference>
<gene>
    <name evidence="3" type="ORF">DYL59_08780</name>
</gene>
<dbReference type="InterPro" id="IPR032623">
    <property type="entry name" value="FecR_N"/>
</dbReference>
<evidence type="ECO:0000313" key="3">
    <source>
        <dbReference type="EMBL" id="TFY90624.1"/>
    </source>
</evidence>
<dbReference type="Proteomes" id="UP000297391">
    <property type="component" value="Unassembled WGS sequence"/>
</dbReference>
<reference evidence="3 4" key="1">
    <citation type="journal article" date="2019" name="Syst. Appl. Microbiol.">
        <title>New species of pathogenic Pseudomonas isolated from citrus in Tunisia: Proposal of Pseudomonas kairouanensis sp. nov. and Pseudomonas nabeulensis sp. nov.</title>
        <authorList>
            <person name="Oueslati M."/>
            <person name="Mulet M."/>
            <person name="Gomila M."/>
            <person name="Berge O."/>
            <person name="Hajlaoui M.R."/>
            <person name="Lalucat J."/>
            <person name="Sadfi-Zouaoui N."/>
            <person name="Garcia-Valdes E."/>
        </authorList>
    </citation>
    <scope>NUCLEOTIDE SEQUENCE [LARGE SCALE GENOMIC DNA]</scope>
    <source>
        <strain evidence="3 4">KC12</strain>
    </source>
</reference>
<dbReference type="Pfam" id="PF04773">
    <property type="entry name" value="FecR"/>
    <property type="match status" value="1"/>
</dbReference>
<keyword evidence="4" id="KW-1185">Reference proteome</keyword>
<dbReference type="Gene3D" id="2.60.120.1440">
    <property type="match status" value="1"/>
</dbReference>
<dbReference type="EMBL" id="QUZU01000007">
    <property type="protein sequence ID" value="TFY90624.1"/>
    <property type="molecule type" value="Genomic_DNA"/>
</dbReference>
<proteinExistence type="predicted"/>
<feature type="domain" description="FecR protein" evidence="1">
    <location>
        <begin position="116"/>
        <end position="207"/>
    </location>
</feature>
<dbReference type="GO" id="GO:0016989">
    <property type="term" value="F:sigma factor antagonist activity"/>
    <property type="evidence" value="ECO:0007669"/>
    <property type="project" value="TreeGrafter"/>
</dbReference>
<dbReference type="PIRSF" id="PIRSF018266">
    <property type="entry name" value="FecR"/>
    <property type="match status" value="1"/>
</dbReference>
<accession>A0A4Z0AWZ1</accession>
<evidence type="ECO:0000259" key="1">
    <source>
        <dbReference type="Pfam" id="PF04773"/>
    </source>
</evidence>
<feature type="domain" description="FecR N-terminal" evidence="2">
    <location>
        <begin position="16"/>
        <end position="52"/>
    </location>
</feature>
<dbReference type="PANTHER" id="PTHR30273:SF2">
    <property type="entry name" value="PROTEIN FECR"/>
    <property type="match status" value="1"/>
</dbReference>
<dbReference type="PANTHER" id="PTHR30273">
    <property type="entry name" value="PERIPLASMIC SIGNAL SENSOR AND SIGMA FACTOR ACTIVATOR FECR-RELATED"/>
    <property type="match status" value="1"/>
</dbReference>